<organism evidence="1 2">
    <name type="scientific">Parathielavia appendiculata</name>
    <dbReference type="NCBI Taxonomy" id="2587402"/>
    <lineage>
        <taxon>Eukaryota</taxon>
        <taxon>Fungi</taxon>
        <taxon>Dikarya</taxon>
        <taxon>Ascomycota</taxon>
        <taxon>Pezizomycotina</taxon>
        <taxon>Sordariomycetes</taxon>
        <taxon>Sordariomycetidae</taxon>
        <taxon>Sordariales</taxon>
        <taxon>Chaetomiaceae</taxon>
        <taxon>Parathielavia</taxon>
    </lineage>
</organism>
<name>A0AAN6U9F0_9PEZI</name>
<proteinExistence type="predicted"/>
<comment type="caution">
    <text evidence="1">The sequence shown here is derived from an EMBL/GenBank/DDBJ whole genome shotgun (WGS) entry which is preliminary data.</text>
</comment>
<protein>
    <submittedName>
        <fullName evidence="1">Uncharacterized protein</fullName>
    </submittedName>
</protein>
<gene>
    <name evidence="1" type="ORF">N657DRAFT_639354</name>
</gene>
<evidence type="ECO:0000313" key="2">
    <source>
        <dbReference type="Proteomes" id="UP001302602"/>
    </source>
</evidence>
<evidence type="ECO:0000313" key="1">
    <source>
        <dbReference type="EMBL" id="KAK4128847.1"/>
    </source>
</evidence>
<accession>A0AAN6U9F0</accession>
<sequence length="130" mass="13940">MSSLSASNCPKDSIPANLAIPENITYAVIPGQNASDSWIADCCDPYPVQLVESCWLWCQISPGVGINSNASDDTLKHEFRSCLRVNDRDPNISSSIMFHSSAPNSQRASLLRVVLASLATVSIMRGISAA</sequence>
<dbReference type="RefSeq" id="XP_062652618.1">
    <property type="nucleotide sequence ID" value="XM_062791761.1"/>
</dbReference>
<keyword evidence="2" id="KW-1185">Reference proteome</keyword>
<dbReference type="EMBL" id="MU853223">
    <property type="protein sequence ID" value="KAK4128847.1"/>
    <property type="molecule type" value="Genomic_DNA"/>
</dbReference>
<reference evidence="1" key="2">
    <citation type="submission" date="2023-05" db="EMBL/GenBank/DDBJ databases">
        <authorList>
            <consortium name="Lawrence Berkeley National Laboratory"/>
            <person name="Steindorff A."/>
            <person name="Hensen N."/>
            <person name="Bonometti L."/>
            <person name="Westerberg I."/>
            <person name="Brannstrom I.O."/>
            <person name="Guillou S."/>
            <person name="Cros-Aarteil S."/>
            <person name="Calhoun S."/>
            <person name="Haridas S."/>
            <person name="Kuo A."/>
            <person name="Mondo S."/>
            <person name="Pangilinan J."/>
            <person name="Riley R."/>
            <person name="Labutti K."/>
            <person name="Andreopoulos B."/>
            <person name="Lipzen A."/>
            <person name="Chen C."/>
            <person name="Yanf M."/>
            <person name="Daum C."/>
            <person name="Ng V."/>
            <person name="Clum A."/>
            <person name="Ohm R."/>
            <person name="Martin F."/>
            <person name="Silar P."/>
            <person name="Natvig D."/>
            <person name="Lalanne C."/>
            <person name="Gautier V."/>
            <person name="Ament-Velasquez S.L."/>
            <person name="Kruys A."/>
            <person name="Hutchinson M.I."/>
            <person name="Powell A.J."/>
            <person name="Barry K."/>
            <person name="Miller A.N."/>
            <person name="Grigoriev I.V."/>
            <person name="Debuchy R."/>
            <person name="Gladieux P."/>
            <person name="Thoren M.H."/>
            <person name="Johannesson H."/>
        </authorList>
    </citation>
    <scope>NUCLEOTIDE SEQUENCE</scope>
    <source>
        <strain evidence="1">CBS 731.68</strain>
    </source>
</reference>
<dbReference type="AlphaFoldDB" id="A0AAN6U9F0"/>
<reference evidence="1" key="1">
    <citation type="journal article" date="2023" name="Mol. Phylogenet. Evol.">
        <title>Genome-scale phylogeny and comparative genomics of the fungal order Sordariales.</title>
        <authorList>
            <person name="Hensen N."/>
            <person name="Bonometti L."/>
            <person name="Westerberg I."/>
            <person name="Brannstrom I.O."/>
            <person name="Guillou S."/>
            <person name="Cros-Aarteil S."/>
            <person name="Calhoun S."/>
            <person name="Haridas S."/>
            <person name="Kuo A."/>
            <person name="Mondo S."/>
            <person name="Pangilinan J."/>
            <person name="Riley R."/>
            <person name="LaButti K."/>
            <person name="Andreopoulos B."/>
            <person name="Lipzen A."/>
            <person name="Chen C."/>
            <person name="Yan M."/>
            <person name="Daum C."/>
            <person name="Ng V."/>
            <person name="Clum A."/>
            <person name="Steindorff A."/>
            <person name="Ohm R.A."/>
            <person name="Martin F."/>
            <person name="Silar P."/>
            <person name="Natvig D.O."/>
            <person name="Lalanne C."/>
            <person name="Gautier V."/>
            <person name="Ament-Velasquez S.L."/>
            <person name="Kruys A."/>
            <person name="Hutchinson M.I."/>
            <person name="Powell A.J."/>
            <person name="Barry K."/>
            <person name="Miller A.N."/>
            <person name="Grigoriev I.V."/>
            <person name="Debuchy R."/>
            <person name="Gladieux P."/>
            <person name="Hiltunen Thoren M."/>
            <person name="Johannesson H."/>
        </authorList>
    </citation>
    <scope>NUCLEOTIDE SEQUENCE</scope>
    <source>
        <strain evidence="1">CBS 731.68</strain>
    </source>
</reference>
<dbReference type="GeneID" id="87828530"/>
<dbReference type="Proteomes" id="UP001302602">
    <property type="component" value="Unassembled WGS sequence"/>
</dbReference>